<dbReference type="InterPro" id="IPR050126">
    <property type="entry name" value="Ap4A_hydrolase"/>
</dbReference>
<dbReference type="EMBL" id="JACHIF010000003">
    <property type="protein sequence ID" value="MBB5037787.1"/>
    <property type="molecule type" value="Genomic_DNA"/>
</dbReference>
<protein>
    <recommendedName>
        <fullName evidence="1">Calcineurin-like phosphoesterase domain-containing protein</fullName>
    </recommendedName>
</protein>
<dbReference type="InterPro" id="IPR004843">
    <property type="entry name" value="Calcineurin-like_PHP"/>
</dbReference>
<proteinExistence type="predicted"/>
<dbReference type="SUPFAM" id="SSF56300">
    <property type="entry name" value="Metallo-dependent phosphatases"/>
    <property type="match status" value="1"/>
</dbReference>
<dbReference type="GO" id="GO:0016791">
    <property type="term" value="F:phosphatase activity"/>
    <property type="evidence" value="ECO:0007669"/>
    <property type="project" value="TreeGrafter"/>
</dbReference>
<evidence type="ECO:0000259" key="1">
    <source>
        <dbReference type="Pfam" id="PF00149"/>
    </source>
</evidence>
<sequence length="307" mass="34594">MKQQAYDLIGDIHGQHGKLAALLQHLGYKPQGDSHRHPEGRQVIFLGDYIDRGPAIREVLHTVRGMVEGGDALAIMGNHEYNCICALTPNGLGGFLRSEKQNRGGQLETLAQFENHPTEWQEWLLWMKRLPMFLDLGGLRAVHACWDGKRLPRLAGKSIEDPDFLLACATRGTPEFRAAENALKGPELSMPAGLVYHDKENIPRRSVRVRWWDIPETARVTALAMPEPFDAEGEAESFNLKRIPRYLPEEPPVFCGHYWMPPHKEKAPLADNIACLDYSAAREGPLVAYRWDGEQKLSAQKYLTATL</sequence>
<accession>A0A7W8DPY1</accession>
<evidence type="ECO:0000313" key="2">
    <source>
        <dbReference type="EMBL" id="MBB5037787.1"/>
    </source>
</evidence>
<evidence type="ECO:0000313" key="3">
    <source>
        <dbReference type="Proteomes" id="UP000534294"/>
    </source>
</evidence>
<dbReference type="InterPro" id="IPR029052">
    <property type="entry name" value="Metallo-depent_PP-like"/>
</dbReference>
<dbReference type="PRINTS" id="PR00114">
    <property type="entry name" value="STPHPHTASE"/>
</dbReference>
<dbReference type="AlphaFoldDB" id="A0A7W8DPY1"/>
<organism evidence="2 3">
    <name type="scientific">Prosthecobacter dejongeii</name>
    <dbReference type="NCBI Taxonomy" id="48465"/>
    <lineage>
        <taxon>Bacteria</taxon>
        <taxon>Pseudomonadati</taxon>
        <taxon>Verrucomicrobiota</taxon>
        <taxon>Verrucomicrobiia</taxon>
        <taxon>Verrucomicrobiales</taxon>
        <taxon>Verrucomicrobiaceae</taxon>
        <taxon>Prosthecobacter</taxon>
    </lineage>
</organism>
<keyword evidence="3" id="KW-1185">Reference proteome</keyword>
<reference evidence="2 3" key="1">
    <citation type="submission" date="2020-08" db="EMBL/GenBank/DDBJ databases">
        <title>Genomic Encyclopedia of Type Strains, Phase IV (KMG-IV): sequencing the most valuable type-strain genomes for metagenomic binning, comparative biology and taxonomic classification.</title>
        <authorList>
            <person name="Goeker M."/>
        </authorList>
    </citation>
    <scope>NUCLEOTIDE SEQUENCE [LARGE SCALE GENOMIC DNA]</scope>
    <source>
        <strain evidence="2 3">DSM 12251</strain>
    </source>
</reference>
<dbReference type="Proteomes" id="UP000534294">
    <property type="component" value="Unassembled WGS sequence"/>
</dbReference>
<name>A0A7W8DPY1_9BACT</name>
<dbReference type="InterPro" id="IPR006186">
    <property type="entry name" value="Ser/Thr-sp_prot-phosphatase"/>
</dbReference>
<dbReference type="RefSeq" id="WP_184207985.1">
    <property type="nucleotide sequence ID" value="NZ_JACHIF010000003.1"/>
</dbReference>
<dbReference type="PANTHER" id="PTHR42850">
    <property type="entry name" value="METALLOPHOSPHOESTERASE"/>
    <property type="match status" value="1"/>
</dbReference>
<gene>
    <name evidence="2" type="ORF">HNQ64_002036</name>
</gene>
<dbReference type="Gene3D" id="3.60.21.10">
    <property type="match status" value="1"/>
</dbReference>
<dbReference type="Pfam" id="PF00149">
    <property type="entry name" value="Metallophos"/>
    <property type="match status" value="1"/>
</dbReference>
<dbReference type="GO" id="GO:0005737">
    <property type="term" value="C:cytoplasm"/>
    <property type="evidence" value="ECO:0007669"/>
    <property type="project" value="TreeGrafter"/>
</dbReference>
<dbReference type="PANTHER" id="PTHR42850:SF7">
    <property type="entry name" value="BIS(5'-NUCLEOSYL)-TETRAPHOSPHATASE PRPE [ASYMMETRICAL]"/>
    <property type="match status" value="1"/>
</dbReference>
<comment type="caution">
    <text evidence="2">The sequence shown here is derived from an EMBL/GenBank/DDBJ whole genome shotgun (WGS) entry which is preliminary data.</text>
</comment>
<feature type="domain" description="Calcineurin-like phosphoesterase" evidence="1">
    <location>
        <begin position="8"/>
        <end position="124"/>
    </location>
</feature>